<protein>
    <submittedName>
        <fullName evidence="1">Uncharacterized protein</fullName>
    </submittedName>
</protein>
<accession>A0A5C5UVW4</accession>
<keyword evidence="2" id="KW-1185">Reference proteome</keyword>
<comment type="caution">
    <text evidence="1">The sequence shown here is derived from an EMBL/GenBank/DDBJ whole genome shotgun (WGS) entry which is preliminary data.</text>
</comment>
<evidence type="ECO:0000313" key="1">
    <source>
        <dbReference type="EMBL" id="TWT30546.1"/>
    </source>
</evidence>
<organism evidence="1 2">
    <name type="scientific">Thalassoglobus neptunius</name>
    <dbReference type="NCBI Taxonomy" id="1938619"/>
    <lineage>
        <taxon>Bacteria</taxon>
        <taxon>Pseudomonadati</taxon>
        <taxon>Planctomycetota</taxon>
        <taxon>Planctomycetia</taxon>
        <taxon>Planctomycetales</taxon>
        <taxon>Planctomycetaceae</taxon>
        <taxon>Thalassoglobus</taxon>
    </lineage>
</organism>
<dbReference type="AlphaFoldDB" id="A0A5C5UVW4"/>
<gene>
    <name evidence="1" type="ORF">KOR42_54280</name>
</gene>
<dbReference type="EMBL" id="SIHI01000099">
    <property type="protein sequence ID" value="TWT30546.1"/>
    <property type="molecule type" value="Genomic_DNA"/>
</dbReference>
<evidence type="ECO:0000313" key="2">
    <source>
        <dbReference type="Proteomes" id="UP000317243"/>
    </source>
</evidence>
<sequence>MDGRPVNTTPVVVVSFAVRDQITTGIGIVLLDGESPVKIVVGVFFVEVEFPVC</sequence>
<name>A0A5C5UVW4_9PLAN</name>
<proteinExistence type="predicted"/>
<reference evidence="1 2" key="1">
    <citation type="submission" date="2019-02" db="EMBL/GenBank/DDBJ databases">
        <title>Deep-cultivation of Planctomycetes and their phenomic and genomic characterization uncovers novel biology.</title>
        <authorList>
            <person name="Wiegand S."/>
            <person name="Jogler M."/>
            <person name="Boedeker C."/>
            <person name="Pinto D."/>
            <person name="Vollmers J."/>
            <person name="Rivas-Marin E."/>
            <person name="Kohn T."/>
            <person name="Peeters S.H."/>
            <person name="Heuer A."/>
            <person name="Rast P."/>
            <person name="Oberbeckmann S."/>
            <person name="Bunk B."/>
            <person name="Jeske O."/>
            <person name="Meyerdierks A."/>
            <person name="Storesund J.E."/>
            <person name="Kallscheuer N."/>
            <person name="Luecker S."/>
            <person name="Lage O.M."/>
            <person name="Pohl T."/>
            <person name="Merkel B.J."/>
            <person name="Hornburger P."/>
            <person name="Mueller R.-W."/>
            <person name="Bruemmer F."/>
            <person name="Labrenz M."/>
            <person name="Spormann A.M."/>
            <person name="Op Den Camp H."/>
            <person name="Overmann J."/>
            <person name="Amann R."/>
            <person name="Jetten M.S.M."/>
            <person name="Mascher T."/>
            <person name="Medema M.H."/>
            <person name="Devos D.P."/>
            <person name="Kaster A.-K."/>
            <person name="Ovreas L."/>
            <person name="Rohde M."/>
            <person name="Galperin M.Y."/>
            <person name="Jogler C."/>
        </authorList>
    </citation>
    <scope>NUCLEOTIDE SEQUENCE [LARGE SCALE GENOMIC DNA]</scope>
    <source>
        <strain evidence="1 2">KOR42</strain>
    </source>
</reference>
<dbReference type="Proteomes" id="UP000317243">
    <property type="component" value="Unassembled WGS sequence"/>
</dbReference>